<gene>
    <name evidence="3" type="ORF">OVA965_LOCUS21906</name>
    <name evidence="4" type="ORF">TMI583_LOCUS22618</name>
</gene>
<accession>A0A8S2MPE5</accession>
<dbReference type="AlphaFoldDB" id="A0A8S2MPE5"/>
<reference evidence="4" key="1">
    <citation type="submission" date="2021-02" db="EMBL/GenBank/DDBJ databases">
        <authorList>
            <person name="Nowell W R."/>
        </authorList>
    </citation>
    <scope>NUCLEOTIDE SEQUENCE</scope>
</reference>
<protein>
    <recommendedName>
        <fullName evidence="6">G domain-containing protein</fullName>
    </recommendedName>
</protein>
<comment type="caution">
    <text evidence="4">The sequence shown here is derived from an EMBL/GenBank/DDBJ whole genome shotgun (WGS) entry which is preliminary data.</text>
</comment>
<dbReference type="PANTHER" id="PTHR32046:SF12">
    <property type="entry name" value="AIG1-TYPE G DOMAIN-CONTAINING PROTEIN"/>
    <property type="match status" value="1"/>
</dbReference>
<organism evidence="4 5">
    <name type="scientific">Didymodactylos carnosus</name>
    <dbReference type="NCBI Taxonomy" id="1234261"/>
    <lineage>
        <taxon>Eukaryota</taxon>
        <taxon>Metazoa</taxon>
        <taxon>Spiralia</taxon>
        <taxon>Gnathifera</taxon>
        <taxon>Rotifera</taxon>
        <taxon>Eurotatoria</taxon>
        <taxon>Bdelloidea</taxon>
        <taxon>Philodinida</taxon>
        <taxon>Philodinidae</taxon>
        <taxon>Didymodactylos</taxon>
    </lineage>
</organism>
<dbReference type="EMBL" id="CAJNOK010012157">
    <property type="protein sequence ID" value="CAF1157197.1"/>
    <property type="molecule type" value="Genomic_DNA"/>
</dbReference>
<evidence type="ECO:0008006" key="6">
    <source>
        <dbReference type="Google" id="ProtNLM"/>
    </source>
</evidence>
<dbReference type="Gene3D" id="3.40.50.300">
    <property type="entry name" value="P-loop containing nucleotide triphosphate hydrolases"/>
    <property type="match status" value="1"/>
</dbReference>
<dbReference type="Proteomes" id="UP000682733">
    <property type="component" value="Unassembled WGS sequence"/>
</dbReference>
<feature type="region of interest" description="Disordered" evidence="2">
    <location>
        <begin position="443"/>
        <end position="466"/>
    </location>
</feature>
<keyword evidence="1" id="KW-0175">Coiled coil</keyword>
<dbReference type="InterPro" id="IPR027417">
    <property type="entry name" value="P-loop_NTPase"/>
</dbReference>
<dbReference type="SUPFAM" id="SSF52540">
    <property type="entry name" value="P-loop containing nucleoside triphosphate hydrolases"/>
    <property type="match status" value="1"/>
</dbReference>
<feature type="compositionally biased region" description="Polar residues" evidence="2">
    <location>
        <begin position="445"/>
        <end position="454"/>
    </location>
</feature>
<evidence type="ECO:0000313" key="3">
    <source>
        <dbReference type="EMBL" id="CAF1157197.1"/>
    </source>
</evidence>
<dbReference type="PANTHER" id="PTHR32046">
    <property type="entry name" value="G DOMAIN-CONTAINING PROTEIN"/>
    <property type="match status" value="1"/>
</dbReference>
<name>A0A8S2MPE5_9BILA</name>
<dbReference type="EMBL" id="CAJOBA010033680">
    <property type="protein sequence ID" value="CAF3968740.1"/>
    <property type="molecule type" value="Genomic_DNA"/>
</dbReference>
<evidence type="ECO:0000313" key="4">
    <source>
        <dbReference type="EMBL" id="CAF3968740.1"/>
    </source>
</evidence>
<evidence type="ECO:0000256" key="1">
    <source>
        <dbReference type="SAM" id="Coils"/>
    </source>
</evidence>
<evidence type="ECO:0000313" key="5">
    <source>
        <dbReference type="Proteomes" id="UP000682733"/>
    </source>
</evidence>
<sequence length="649" mass="74096">MTKAQMTSTSKLKRFIVLGDAGAGKSSFINFLYNYYHGTKKSSEIFCEHPQVKLAIPCANWLDCLDEAYKNNNSEHNINDQTKSQTQICTTYIIHRKTSCLEIIDTPGFNDTNGADVDEKNLTLIEKALKEVSFLNGIILVVNGAVPRLGVSFKNFLHMLHQVWPNNLLNNCVAILTNCDELSVNLDSSVLKRDLNVDDSKKFHLQNSLFRWDPKKRSPKTIHRFQQDFEDNLDTIKSLVQKLSEFHEVSTISFEVGAIKIALIEKCVFQSIQNMVDLLEKYKEQQVAQAGIEGARDTMQNNKEWDKHREINAVRWVEAPRRRSPSPSRLQQFSSVGAECVSSKKPTELLSNKPQYLLSNEGKQPSLDEAEQILGMERRKTAELTFPPKDHDLRISKSCNGCQVDDTYLNKHNDQALDDSTVTVDRKHDKETAQVDILSLGFGTGSHQQYNPTTSEKKYSPPSLHNFSSNQQSLIVPYCSTPDGSHTLALANEKHYHHDSSAERNDDSQQRVTYPVPSLNNHYDTFGYPGDYGHCSLQAVYQQEQTKIQVTLPDNEARSHHKYAQEQESKLQVRRQDLVNEQQLLMSSMTSLLEQLKKQVAELRSINKNYNIIERNRNVLILFRDEIKYMGDGPEMLRYYNDTVAILSN</sequence>
<evidence type="ECO:0000256" key="2">
    <source>
        <dbReference type="SAM" id="MobiDB-lite"/>
    </source>
</evidence>
<feature type="coiled-coil region" evidence="1">
    <location>
        <begin position="579"/>
        <end position="616"/>
    </location>
</feature>
<proteinExistence type="predicted"/>
<dbReference type="Proteomes" id="UP000677228">
    <property type="component" value="Unassembled WGS sequence"/>
</dbReference>